<keyword evidence="13" id="KW-0564">Palmitate</keyword>
<feature type="binding site" evidence="21">
    <location>
        <position position="296"/>
    </location>
    <ligand>
        <name>Mg(2+)</name>
        <dbReference type="ChEBI" id="CHEBI:18420"/>
    </ligand>
</feature>
<evidence type="ECO:0000256" key="8">
    <source>
        <dbReference type="ARBA" id="ARBA00022723"/>
    </source>
</evidence>
<comment type="similarity">
    <text evidence="1 19">Belongs to the ApbE family.</text>
</comment>
<name>A0A451D321_9GAMM</name>
<feature type="binding site" evidence="20">
    <location>
        <position position="185"/>
    </location>
    <ligand>
        <name>FAD</name>
        <dbReference type="ChEBI" id="CHEBI:57692"/>
    </ligand>
</feature>
<comment type="subcellular location">
    <subcellularLocation>
        <location evidence="18">Cell inner membrane</location>
        <topology evidence="18">Lipid-anchor</topology>
        <orientation evidence="18">Periplasmic side</orientation>
    </subcellularLocation>
</comment>
<proteinExistence type="inferred from homology"/>
<dbReference type="Proteomes" id="UP000294364">
    <property type="component" value="Plasmid pBio"/>
</dbReference>
<evidence type="ECO:0000256" key="4">
    <source>
        <dbReference type="ARBA" id="ARBA00022475"/>
    </source>
</evidence>
<gene>
    <name evidence="22" type="primary">apbE</name>
    <name evidence="22" type="ORF">ERCICURT3053_670</name>
</gene>
<evidence type="ECO:0000256" key="1">
    <source>
        <dbReference type="ARBA" id="ARBA00008282"/>
    </source>
</evidence>
<geneLocation type="plasmid" evidence="23">
    <name>pbio</name>
</geneLocation>
<organism evidence="22 23">
    <name type="scientific">Candidatus Erwinia haradaeae</name>
    <dbReference type="NCBI Taxonomy" id="1922217"/>
    <lineage>
        <taxon>Bacteria</taxon>
        <taxon>Pseudomonadati</taxon>
        <taxon>Pseudomonadota</taxon>
        <taxon>Gammaproteobacteria</taxon>
        <taxon>Enterobacterales</taxon>
        <taxon>Erwiniaceae</taxon>
        <taxon>Erwinia</taxon>
    </lineage>
</organism>
<evidence type="ECO:0000256" key="20">
    <source>
        <dbReference type="PIRSR" id="PIRSR006268-1"/>
    </source>
</evidence>
<sequence length="354" mass="39478" precursor="true">MNNAYRYFVFYILIFMQSSCSNPHPLLNYKTIILTGHTMGTVWRVNVVDIEAKRKQTLYTSIQKILDYDDIQISTWKSNSVLSRFNQYQGYKSQPVSSEIADIITQALRIGNQMNGAMDVTIGSLVNLWGFGPRGSSKCTPTQLQIDCARALHGLSYLTVINSSTQSYLRKDIPGIYIDLSSVGEGYAVDHLVNLMKKEGIDNYLVSVGGAIVTCGHNAQGKPWKIAIQKPIDQENAVQEIVELKGCAISTSGTYRNYYELNGKPISHLINPFTGEPVHNELVSATVIAPTALEADCWDSGLMILGLRKAQELAVKHKKAVYLIYKKNNQLISWISPKFFPFIESPSLNNTQAK</sequence>
<protein>
    <recommendedName>
        <fullName evidence="3 19">FAD:protein FMN transferase</fullName>
        <ecNumber evidence="2 19">2.7.1.180</ecNumber>
    </recommendedName>
    <alternativeName>
        <fullName evidence="15 19">Flavin transferase</fullName>
    </alternativeName>
</protein>
<evidence type="ECO:0000256" key="5">
    <source>
        <dbReference type="ARBA" id="ARBA00022519"/>
    </source>
</evidence>
<evidence type="ECO:0000313" key="22">
    <source>
        <dbReference type="EMBL" id="VFP80058.1"/>
    </source>
</evidence>
<dbReference type="OrthoDB" id="9778595at2"/>
<keyword evidence="7 19" id="KW-0808">Transferase</keyword>
<dbReference type="EMBL" id="LR217699">
    <property type="protein sequence ID" value="VFP80058.1"/>
    <property type="molecule type" value="Genomic_DNA"/>
</dbReference>
<feature type="binding site" evidence="20">
    <location>
        <position position="39"/>
    </location>
    <ligand>
        <name>FAD</name>
        <dbReference type="ChEBI" id="CHEBI:57692"/>
    </ligand>
</feature>
<feature type="binding site" evidence="20">
    <location>
        <position position="76"/>
    </location>
    <ligand>
        <name>FAD</name>
        <dbReference type="ChEBI" id="CHEBI:57692"/>
    </ligand>
</feature>
<comment type="cofactor">
    <cofactor evidence="21">
        <name>Mg(2+)</name>
        <dbReference type="ChEBI" id="CHEBI:18420"/>
    </cofactor>
    <cofactor evidence="21">
        <name>Mn(2+)</name>
        <dbReference type="ChEBI" id="CHEBI:29035"/>
    </cofactor>
    <text evidence="21">Magnesium. Can also use manganese.</text>
</comment>
<evidence type="ECO:0000256" key="3">
    <source>
        <dbReference type="ARBA" id="ARBA00016337"/>
    </source>
</evidence>
<dbReference type="RefSeq" id="WP_157992338.1">
    <property type="nucleotide sequence ID" value="NZ_LR217699.1"/>
</dbReference>
<keyword evidence="5" id="KW-0997">Cell inner membrane</keyword>
<keyword evidence="9" id="KW-0732">Signal</keyword>
<dbReference type="FunFam" id="3.10.520.10:FF:000001">
    <property type="entry name" value="FAD:protein FMN transferase"/>
    <property type="match status" value="1"/>
</dbReference>
<dbReference type="GO" id="GO:0005886">
    <property type="term" value="C:plasma membrane"/>
    <property type="evidence" value="ECO:0007669"/>
    <property type="project" value="UniProtKB-SubCell"/>
</dbReference>
<evidence type="ECO:0000256" key="15">
    <source>
        <dbReference type="ARBA" id="ARBA00031306"/>
    </source>
</evidence>
<evidence type="ECO:0000256" key="14">
    <source>
        <dbReference type="ARBA" id="ARBA00023288"/>
    </source>
</evidence>
<dbReference type="PIRSF" id="PIRSF006268">
    <property type="entry name" value="ApbE"/>
    <property type="match status" value="1"/>
</dbReference>
<dbReference type="GO" id="GO:0016740">
    <property type="term" value="F:transferase activity"/>
    <property type="evidence" value="ECO:0007669"/>
    <property type="project" value="UniProtKB-UniRule"/>
</dbReference>
<keyword evidence="22" id="KW-0614">Plasmid</keyword>
<dbReference type="SUPFAM" id="SSF143631">
    <property type="entry name" value="ApbE-like"/>
    <property type="match status" value="1"/>
</dbReference>
<keyword evidence="12" id="KW-0472">Membrane</keyword>
<evidence type="ECO:0000256" key="16">
    <source>
        <dbReference type="ARBA" id="ARBA00048540"/>
    </source>
</evidence>
<reference evidence="22 23" key="1">
    <citation type="submission" date="2019-02" db="EMBL/GenBank/DDBJ databases">
        <authorList>
            <person name="Manzano-Marin A."/>
            <person name="Manzano-Marin A."/>
        </authorList>
    </citation>
    <scope>NUCLEOTIDE SEQUENCE [LARGE SCALE GENOMIC DNA]</scope>
    <source>
        <strain evidence="22 23">ErCicurtihirsuta</strain>
        <plasmid evidence="23">pbio</plasmid>
    </source>
</reference>
<feature type="binding site" evidence="21">
    <location>
        <position position="182"/>
    </location>
    <ligand>
        <name>Mg(2+)</name>
        <dbReference type="ChEBI" id="CHEBI:18420"/>
    </ligand>
</feature>
<keyword evidence="8 19" id="KW-0479">Metal-binding</keyword>
<evidence type="ECO:0000256" key="7">
    <source>
        <dbReference type="ARBA" id="ARBA00022679"/>
    </source>
</evidence>
<accession>A0A451D321</accession>
<dbReference type="Gene3D" id="3.10.520.10">
    <property type="entry name" value="ApbE-like domains"/>
    <property type="match status" value="1"/>
</dbReference>
<dbReference type="GO" id="GO:0046872">
    <property type="term" value="F:metal ion binding"/>
    <property type="evidence" value="ECO:0007669"/>
    <property type="project" value="UniProtKB-UniRule"/>
</dbReference>
<comment type="catalytic activity">
    <reaction evidence="16 19">
        <text>L-threonyl-[protein] + FAD = FMN-L-threonyl-[protein] + AMP + H(+)</text>
        <dbReference type="Rhea" id="RHEA:36847"/>
        <dbReference type="Rhea" id="RHEA-COMP:11060"/>
        <dbReference type="Rhea" id="RHEA-COMP:11061"/>
        <dbReference type="ChEBI" id="CHEBI:15378"/>
        <dbReference type="ChEBI" id="CHEBI:30013"/>
        <dbReference type="ChEBI" id="CHEBI:57692"/>
        <dbReference type="ChEBI" id="CHEBI:74257"/>
        <dbReference type="ChEBI" id="CHEBI:456215"/>
        <dbReference type="EC" id="2.7.1.180"/>
    </reaction>
</comment>
<dbReference type="PANTHER" id="PTHR30040">
    <property type="entry name" value="THIAMINE BIOSYNTHESIS LIPOPROTEIN APBE"/>
    <property type="match status" value="1"/>
</dbReference>
<evidence type="ECO:0000256" key="17">
    <source>
        <dbReference type="ARBA" id="ARBA00053908"/>
    </source>
</evidence>
<evidence type="ECO:0000256" key="6">
    <source>
        <dbReference type="ARBA" id="ARBA00022630"/>
    </source>
</evidence>
<comment type="function">
    <text evidence="17">Flavin transferase that catalyzes the transfer of the FMN moiety of FAD and its covalent binding to the hydroxyl group of a threonine residue in a target flavoprotein such as NqrB and NqrC, two subunits of the NQR complex.</text>
</comment>
<dbReference type="InterPro" id="IPR003374">
    <property type="entry name" value="ApbE-like_sf"/>
</dbReference>
<evidence type="ECO:0000313" key="23">
    <source>
        <dbReference type="Proteomes" id="UP000294364"/>
    </source>
</evidence>
<keyword evidence="4" id="KW-1003">Cell membrane</keyword>
<evidence type="ECO:0000256" key="9">
    <source>
        <dbReference type="ARBA" id="ARBA00022729"/>
    </source>
</evidence>
<dbReference type="InterPro" id="IPR024932">
    <property type="entry name" value="ApbE"/>
</dbReference>
<feature type="binding site" evidence="20">
    <location>
        <begin position="117"/>
        <end position="119"/>
    </location>
    <ligand>
        <name>FAD</name>
        <dbReference type="ChEBI" id="CHEBI:57692"/>
    </ligand>
</feature>
<feature type="binding site" evidence="21">
    <location>
        <position position="300"/>
    </location>
    <ligand>
        <name>Mg(2+)</name>
        <dbReference type="ChEBI" id="CHEBI:18420"/>
    </ligand>
</feature>
<keyword evidence="10 19" id="KW-0274">FAD</keyword>
<evidence type="ECO:0000256" key="11">
    <source>
        <dbReference type="ARBA" id="ARBA00022842"/>
    </source>
</evidence>
<dbReference type="Pfam" id="PF02424">
    <property type="entry name" value="ApbE"/>
    <property type="match status" value="1"/>
</dbReference>
<feature type="binding site" evidence="20">
    <location>
        <position position="179"/>
    </location>
    <ligand>
        <name>FAD</name>
        <dbReference type="ChEBI" id="CHEBI:57692"/>
    </ligand>
</feature>
<dbReference type="EC" id="2.7.1.180" evidence="2 19"/>
<dbReference type="AlphaFoldDB" id="A0A451D321"/>
<evidence type="ECO:0000256" key="18">
    <source>
        <dbReference type="ARBA" id="ARBA00060485"/>
    </source>
</evidence>
<evidence type="ECO:0000256" key="13">
    <source>
        <dbReference type="ARBA" id="ARBA00023139"/>
    </source>
</evidence>
<keyword evidence="14" id="KW-0449">Lipoprotein</keyword>
<keyword evidence="11 19" id="KW-0460">Magnesium</keyword>
<evidence type="ECO:0000256" key="10">
    <source>
        <dbReference type="ARBA" id="ARBA00022827"/>
    </source>
</evidence>
<feature type="binding site" evidence="20">
    <location>
        <position position="270"/>
    </location>
    <ligand>
        <name>FAD</name>
        <dbReference type="ChEBI" id="CHEBI:57692"/>
    </ligand>
</feature>
<keyword evidence="6 19" id="KW-0285">Flavoprotein</keyword>
<evidence type="ECO:0000256" key="12">
    <source>
        <dbReference type="ARBA" id="ARBA00023136"/>
    </source>
</evidence>
<evidence type="ECO:0000256" key="19">
    <source>
        <dbReference type="PIRNR" id="PIRNR006268"/>
    </source>
</evidence>
<evidence type="ECO:0000256" key="21">
    <source>
        <dbReference type="PIRSR" id="PIRSR006268-2"/>
    </source>
</evidence>
<dbReference type="PANTHER" id="PTHR30040:SF2">
    <property type="entry name" value="FAD:PROTEIN FMN TRANSFERASE"/>
    <property type="match status" value="1"/>
</dbReference>
<evidence type="ECO:0000256" key="2">
    <source>
        <dbReference type="ARBA" id="ARBA00011955"/>
    </source>
</evidence>